<proteinExistence type="predicted"/>
<dbReference type="SUPFAM" id="SSF89372">
    <property type="entry name" value="Fucose-specific lectin"/>
    <property type="match status" value="1"/>
</dbReference>
<gene>
    <name evidence="3" type="ORF">JQS30_00250</name>
</gene>
<dbReference type="SUPFAM" id="SSF102588">
    <property type="entry name" value="LmbE-like"/>
    <property type="match status" value="1"/>
</dbReference>
<evidence type="ECO:0000256" key="2">
    <source>
        <dbReference type="SAM" id="MobiDB-lite"/>
    </source>
</evidence>
<dbReference type="InterPro" id="IPR024078">
    <property type="entry name" value="LmbE-like_dom_sf"/>
</dbReference>
<organism evidence="3 4">
    <name type="scientific">Natronoglycomyces albus</name>
    <dbReference type="NCBI Taxonomy" id="2811108"/>
    <lineage>
        <taxon>Bacteria</taxon>
        <taxon>Bacillati</taxon>
        <taxon>Actinomycetota</taxon>
        <taxon>Actinomycetes</taxon>
        <taxon>Glycomycetales</taxon>
        <taxon>Glycomycetaceae</taxon>
        <taxon>Natronoglycomyces</taxon>
    </lineage>
</organism>
<dbReference type="GO" id="GO:0016811">
    <property type="term" value="F:hydrolase activity, acting on carbon-nitrogen (but not peptide) bonds, in linear amides"/>
    <property type="evidence" value="ECO:0007669"/>
    <property type="project" value="TreeGrafter"/>
</dbReference>
<reference evidence="3" key="1">
    <citation type="submission" date="2021-02" db="EMBL/GenBank/DDBJ databases">
        <title>Natronoglycomyces albus gen. nov., sp. nov, a haloalkaliphilic actinobacterium from a soda solonchak soil.</title>
        <authorList>
            <person name="Sorokin D.Y."/>
            <person name="Khijniak T.V."/>
            <person name="Zakharycheva A.P."/>
            <person name="Boueva O.V."/>
            <person name="Ariskina E.V."/>
            <person name="Hahnke R.L."/>
            <person name="Bunk B."/>
            <person name="Sproer C."/>
            <person name="Schumann P."/>
            <person name="Evtushenko L.I."/>
            <person name="Kublanov I.V."/>
        </authorList>
    </citation>
    <scope>NUCLEOTIDE SEQUENCE</scope>
    <source>
        <strain evidence="3">DSM 106290</strain>
    </source>
</reference>
<dbReference type="EMBL" id="CP070496">
    <property type="protein sequence ID" value="QSB05414.1"/>
    <property type="molecule type" value="Genomic_DNA"/>
</dbReference>
<dbReference type="InterPro" id="IPR003737">
    <property type="entry name" value="GlcNAc_PI_deacetylase-related"/>
</dbReference>
<dbReference type="PANTHER" id="PTHR12993:SF26">
    <property type="entry name" value="1D-MYO-INOSITOL 2-ACETAMIDO-2-DEOXY-ALPHA-D-GLUCOPYRANOSIDE DEACETYLASE"/>
    <property type="match status" value="1"/>
</dbReference>
<dbReference type="Gene3D" id="3.40.50.10320">
    <property type="entry name" value="LmbE-like"/>
    <property type="match status" value="1"/>
</dbReference>
<dbReference type="Proteomes" id="UP000662939">
    <property type="component" value="Chromosome"/>
</dbReference>
<sequence length="718" mass="78187">MSKKEFQKPPGPKAETTPEPTHSGDAATHAEKPAAGLAFPPPKQAPKRPKWSASRRVLLTGGLATVGLAAAGAEAARSVLDSRNITALATLPPPPEGPTQLNIVAHPDDDLFFINPRLLWAAREGTNLINVCLTAGEANGRNGPDAPTTPDFAGYAAARCLGLRRAWASMIAEDADHPWDRYSIELESGQQVELCTLRDHPGIHMIFVSMWTDLGKVWGGKQRLMGLWERELDAQHVLHASDTAIAHGGKYTREDLHLMLLHFLQHYQPTSVALLDADPDWTDQRKGADQSGYSDHIDHTAAALFGWNAVREWGGRASVESYRGYYNRRWPRNLSQINRVAKGRPLDVYSFLERGECDMDFGCGDLKVTTLGTGAGYGASTHPRHSSGLALVRGKEGVPTPVAVRGMRLSLRQGQEWKPVAGAAVLPSLTVTGRHVFATAPEYRASRHRQRRDIMHYAVDEDQWTNLRNLSSQGNDSRHGGTPAAVELPDGTFVVAVRCPDLRLAVRTRNENGTWAAWTRLSGDMVQPDIAAVINPQGEPEFYGAAADDLVVWRRRGGEWHFERLGLGAHASAPAALWLPGERLVVAAREPETGAVLAHTLDHDQWSSCRLDFDGGVMAPVLASNAEGTIVVTTDNDQGVTAVALTDAEGLQRNAQAVWSIGGPVLVRQPQPWFDGEGRLHLLALGVDGELMSAHQETPSRVMPQQWSVYDTPELSGS</sequence>
<dbReference type="Gene3D" id="2.120.10.70">
    <property type="entry name" value="Fucose-specific lectin"/>
    <property type="match status" value="1"/>
</dbReference>
<dbReference type="PANTHER" id="PTHR12993">
    <property type="entry name" value="N-ACETYLGLUCOSAMINYL-PHOSPHATIDYLINOSITOL DE-N-ACETYLASE-RELATED"/>
    <property type="match status" value="1"/>
</dbReference>
<accession>A0A895XJ99</accession>
<evidence type="ECO:0000256" key="1">
    <source>
        <dbReference type="ARBA" id="ARBA00022833"/>
    </source>
</evidence>
<dbReference type="AlphaFoldDB" id="A0A895XJ99"/>
<dbReference type="GO" id="GO:0016137">
    <property type="term" value="P:glycoside metabolic process"/>
    <property type="evidence" value="ECO:0007669"/>
    <property type="project" value="UniProtKB-ARBA"/>
</dbReference>
<dbReference type="Pfam" id="PF02585">
    <property type="entry name" value="PIG-L"/>
    <property type="match status" value="1"/>
</dbReference>
<name>A0A895XJ99_9ACTN</name>
<protein>
    <submittedName>
        <fullName evidence="3">PIG-L family deacetylase</fullName>
    </submittedName>
</protein>
<dbReference type="KEGG" id="nav:JQS30_00250"/>
<keyword evidence="1" id="KW-0862">Zinc</keyword>
<keyword evidence="4" id="KW-1185">Reference proteome</keyword>
<feature type="region of interest" description="Disordered" evidence="2">
    <location>
        <begin position="1"/>
        <end position="52"/>
    </location>
</feature>
<evidence type="ECO:0000313" key="4">
    <source>
        <dbReference type="Proteomes" id="UP000662939"/>
    </source>
</evidence>
<evidence type="ECO:0000313" key="3">
    <source>
        <dbReference type="EMBL" id="QSB05414.1"/>
    </source>
</evidence>
<dbReference type="RefSeq" id="WP_213171422.1">
    <property type="nucleotide sequence ID" value="NZ_CP070496.1"/>
</dbReference>